<gene>
    <name evidence="1" type="ORF">GALL_535560</name>
</gene>
<reference evidence="1" key="1">
    <citation type="submission" date="2016-10" db="EMBL/GenBank/DDBJ databases">
        <title>Sequence of Gallionella enrichment culture.</title>
        <authorList>
            <person name="Poehlein A."/>
            <person name="Muehling M."/>
            <person name="Daniel R."/>
        </authorList>
    </citation>
    <scope>NUCLEOTIDE SEQUENCE</scope>
</reference>
<accession>A0A1J5PBM7</accession>
<dbReference type="AlphaFoldDB" id="A0A1J5PBM7"/>
<sequence length="232" mass="26220">MAALNASAISSRFHDITGVDLPDAFLDLTPRNTLAACNIHPTNRQNAALDRPQLEDPFSERRLETLLVEGEAEEGAGIAFAAILLFQVVLRHSDLTAEPIQNWYRRQVYDPYSDVSIAVIADFLKAEFGNDWIERPNGEILRRIIWRFVIRQHQTMSYERGFGGTAPLFQLDGTTVIGTSTDYADPQSPHPRFPRALQILEDLGLIEDDDEIGYRLTEDGKTWLNNELSHLN</sequence>
<proteinExistence type="predicted"/>
<name>A0A1J5PBM7_9ZZZZ</name>
<protein>
    <submittedName>
        <fullName evidence="1">Uncharacterized protein</fullName>
    </submittedName>
</protein>
<comment type="caution">
    <text evidence="1">The sequence shown here is derived from an EMBL/GenBank/DDBJ whole genome shotgun (WGS) entry which is preliminary data.</text>
</comment>
<evidence type="ECO:0000313" key="1">
    <source>
        <dbReference type="EMBL" id="OIQ64892.1"/>
    </source>
</evidence>
<dbReference type="EMBL" id="MLJW01007756">
    <property type="protein sequence ID" value="OIQ64892.1"/>
    <property type="molecule type" value="Genomic_DNA"/>
</dbReference>
<organism evidence="1">
    <name type="scientific">mine drainage metagenome</name>
    <dbReference type="NCBI Taxonomy" id="410659"/>
    <lineage>
        <taxon>unclassified sequences</taxon>
        <taxon>metagenomes</taxon>
        <taxon>ecological metagenomes</taxon>
    </lineage>
</organism>